<dbReference type="PANTHER" id="PTHR37049">
    <property type="entry name" value="PEPTIDASE S41 FAMILY PROTEIN"/>
    <property type="match status" value="1"/>
</dbReference>
<evidence type="ECO:0000256" key="1">
    <source>
        <dbReference type="SAM" id="MobiDB-lite"/>
    </source>
</evidence>
<feature type="domain" description="CPAF-like PDZ" evidence="3">
    <location>
        <begin position="175"/>
        <end position="289"/>
    </location>
</feature>
<evidence type="ECO:0000259" key="3">
    <source>
        <dbReference type="Pfam" id="PF23658"/>
    </source>
</evidence>
<feature type="compositionally biased region" description="Polar residues" evidence="1">
    <location>
        <begin position="764"/>
        <end position="776"/>
    </location>
</feature>
<feature type="region of interest" description="Disordered" evidence="1">
    <location>
        <begin position="304"/>
        <end position="343"/>
    </location>
</feature>
<sequence length="786" mass="85135">MILNLLLMTGSVAAMAPHPKLMKQAIKAPPYFSASDFQAAADADPCAMISKAFEAAPRQKNATGPIILDLPPSIGTACLKSVPVAPGPDVDLLDYLGPYIEYQSTLELLQDPPEEYLLPGVDIIGGMKAMKQKLKSNGYETQYDVMMDLQSLFVAANDNHFGYTPGLLSAFRQAREAFDFVSISKDGLEMPQVYVSQDIFTAGNLSYTPSPIDTIDGQDVFEFLENDALRNPQGAQDPDARLNSVFRSIPAAAAGIPSGAQTTVFEIPDNYTIVHKNGTSRMVRTSIVTLPTIDLCEIRSGEDFQQRFEVPPRKKPTPSQPPEKKRPQSSPPPEPTLPGYPVPLVKHSNSNVASYTLNDTELSNTTVISFLSFVALNVDDPLSQDFDLNSFVREFGDVIDRTAKAAKDQGRGKLIIDMSANGGGSLDLADFAYTAFFPGAPFDAFDRYRLNGGLELTGKFLSFNESLQVLVGPAGLPFGADNQTIDDPNAFFEAPPVKNQKLTAAFHRDTSVPYLDRPDVFLRGYELEQKMGDKKREAPWSPEDIVILTDGQCASACTIFTGLMVRNFGIRTIALGGRPLNKPMQAIGGVRGSQLSTNAENKGLITDFVQAASRNRDGQDILSQVERPIPKIQDPPVLPFMEDPANGGSVNSRNAYSGDDVDGFPLHFKYEAANCRLFYTQKMVLDPAESWRQAAKIAWGNGTCVSGSTVNKDGRIGSEVLPFDSSVRGTAVGIPRPTLESGAAKPSRTATASRTATLSPTPSCKCQNQGPESRNNTTKDKCGSPK</sequence>
<name>A0A168CQR2_CORDF</name>
<feature type="region of interest" description="Disordered" evidence="1">
    <location>
        <begin position="728"/>
        <end position="786"/>
    </location>
</feature>
<dbReference type="Gene3D" id="3.90.226.10">
    <property type="entry name" value="2-enoyl-CoA Hydratase, Chain A, domain 1"/>
    <property type="match status" value="1"/>
</dbReference>
<gene>
    <name evidence="4" type="ORF">LEL_08910</name>
</gene>
<protein>
    <submittedName>
        <fullName evidence="4">Peptidase S41 family protein</fullName>
    </submittedName>
</protein>
<feature type="compositionally biased region" description="Pro residues" evidence="1">
    <location>
        <begin position="329"/>
        <end position="341"/>
    </location>
</feature>
<dbReference type="Pfam" id="PF23658">
    <property type="entry name" value="PDZ_CPAF_rel"/>
    <property type="match status" value="1"/>
</dbReference>
<dbReference type="InterPro" id="IPR029045">
    <property type="entry name" value="ClpP/crotonase-like_dom_sf"/>
</dbReference>
<dbReference type="Pfam" id="PF03572">
    <property type="entry name" value="Peptidase_S41"/>
    <property type="match status" value="1"/>
</dbReference>
<evidence type="ECO:0000313" key="5">
    <source>
        <dbReference type="Proteomes" id="UP000076881"/>
    </source>
</evidence>
<feature type="compositionally biased region" description="Low complexity" evidence="1">
    <location>
        <begin position="743"/>
        <end position="763"/>
    </location>
</feature>
<dbReference type="InterPro" id="IPR052766">
    <property type="entry name" value="S41A_metabolite_peptidase"/>
</dbReference>
<keyword evidence="5" id="KW-1185">Reference proteome</keyword>
<dbReference type="STRING" id="1081108.A0A168CQR2"/>
<dbReference type="Proteomes" id="UP000076881">
    <property type="component" value="Unassembled WGS sequence"/>
</dbReference>
<dbReference type="EMBL" id="AZHF01000008">
    <property type="protein sequence ID" value="OAA71675.1"/>
    <property type="molecule type" value="Genomic_DNA"/>
</dbReference>
<organism evidence="4 5">
    <name type="scientific">Akanthomyces lecanii RCEF 1005</name>
    <dbReference type="NCBI Taxonomy" id="1081108"/>
    <lineage>
        <taxon>Eukaryota</taxon>
        <taxon>Fungi</taxon>
        <taxon>Dikarya</taxon>
        <taxon>Ascomycota</taxon>
        <taxon>Pezizomycotina</taxon>
        <taxon>Sordariomycetes</taxon>
        <taxon>Hypocreomycetidae</taxon>
        <taxon>Hypocreales</taxon>
        <taxon>Cordycipitaceae</taxon>
        <taxon>Akanthomyces</taxon>
        <taxon>Cordyceps confragosa</taxon>
    </lineage>
</organism>
<dbReference type="PANTHER" id="PTHR37049:SF4">
    <property type="entry name" value="RHODANESE DOMAIN-CONTAINING PROTEIN"/>
    <property type="match status" value="1"/>
</dbReference>
<evidence type="ECO:0000313" key="4">
    <source>
        <dbReference type="EMBL" id="OAA71675.1"/>
    </source>
</evidence>
<dbReference type="GO" id="GO:0008236">
    <property type="term" value="F:serine-type peptidase activity"/>
    <property type="evidence" value="ECO:0007669"/>
    <property type="project" value="InterPro"/>
</dbReference>
<evidence type="ECO:0000259" key="2">
    <source>
        <dbReference type="Pfam" id="PF03572"/>
    </source>
</evidence>
<dbReference type="AlphaFoldDB" id="A0A168CQR2"/>
<feature type="compositionally biased region" description="Basic and acidic residues" evidence="1">
    <location>
        <begin position="777"/>
        <end position="786"/>
    </location>
</feature>
<comment type="caution">
    <text evidence="4">The sequence shown here is derived from an EMBL/GenBank/DDBJ whole genome shotgun (WGS) entry which is preliminary data.</text>
</comment>
<dbReference type="InterPro" id="IPR005151">
    <property type="entry name" value="Tail-specific_protease"/>
</dbReference>
<proteinExistence type="predicted"/>
<dbReference type="InterPro" id="IPR056186">
    <property type="entry name" value="PDZ_CPAF-rel"/>
</dbReference>
<dbReference type="SUPFAM" id="SSF52096">
    <property type="entry name" value="ClpP/crotonase"/>
    <property type="match status" value="1"/>
</dbReference>
<accession>A0A168CQR2</accession>
<dbReference type="GO" id="GO:0006508">
    <property type="term" value="P:proteolysis"/>
    <property type="evidence" value="ECO:0007669"/>
    <property type="project" value="InterPro"/>
</dbReference>
<reference evidence="4 5" key="1">
    <citation type="journal article" date="2016" name="Genome Biol. Evol.">
        <title>Divergent and convergent evolution of fungal pathogenicity.</title>
        <authorList>
            <person name="Shang Y."/>
            <person name="Xiao G."/>
            <person name="Zheng P."/>
            <person name="Cen K."/>
            <person name="Zhan S."/>
            <person name="Wang C."/>
        </authorList>
    </citation>
    <scope>NUCLEOTIDE SEQUENCE [LARGE SCALE GENOMIC DNA]</scope>
    <source>
        <strain evidence="4 5">RCEF 1005</strain>
    </source>
</reference>
<dbReference type="OrthoDB" id="27214at2759"/>
<feature type="domain" description="Tail specific protease" evidence="2">
    <location>
        <begin position="388"/>
        <end position="564"/>
    </location>
</feature>